<gene>
    <name evidence="2" type="ORF">MHYMCMPASI_00939</name>
</gene>
<name>A0A8S4C2H4_9ACAR</name>
<dbReference type="InterPro" id="IPR006842">
    <property type="entry name" value="Transposase_31"/>
</dbReference>
<reference evidence="2" key="1">
    <citation type="submission" date="2021-06" db="EMBL/GenBank/DDBJ databases">
        <authorList>
            <person name="Nardi T."/>
            <person name="Nardi T."/>
        </authorList>
    </citation>
    <scope>NUCLEOTIDE SEQUENCE</scope>
</reference>
<dbReference type="PANTHER" id="PTHR34611">
    <property type="match status" value="1"/>
</dbReference>
<proteinExistence type="predicted"/>
<feature type="domain" description="Transposase (putative) YhgA-like" evidence="1">
    <location>
        <begin position="1"/>
        <end position="96"/>
    </location>
</feature>
<keyword evidence="3" id="KW-1185">Reference proteome</keyword>
<dbReference type="InterPro" id="IPR051699">
    <property type="entry name" value="Rpn/YhgA-like_nuclease"/>
</dbReference>
<dbReference type="Pfam" id="PF04754">
    <property type="entry name" value="Transposase_31"/>
    <property type="match status" value="1"/>
</dbReference>
<evidence type="ECO:0000313" key="2">
    <source>
        <dbReference type="EMBL" id="CAG7597456.1"/>
    </source>
</evidence>
<evidence type="ECO:0000313" key="3">
    <source>
        <dbReference type="Proteomes" id="UP000837675"/>
    </source>
</evidence>
<accession>A0A8S4C2H4</accession>
<feature type="non-terminal residue" evidence="2">
    <location>
        <position position="1"/>
    </location>
</feature>
<organism evidence="2 3">
    <name type="scientific">Hyalomma marginatum</name>
    <dbReference type="NCBI Taxonomy" id="34627"/>
    <lineage>
        <taxon>Eukaryota</taxon>
        <taxon>Metazoa</taxon>
        <taxon>Ecdysozoa</taxon>
        <taxon>Arthropoda</taxon>
        <taxon>Chelicerata</taxon>
        <taxon>Arachnida</taxon>
        <taxon>Acari</taxon>
        <taxon>Parasitiformes</taxon>
        <taxon>Ixodida</taxon>
        <taxon>Ixodoidea</taxon>
        <taxon>Ixodidae</taxon>
        <taxon>Hyalomminae</taxon>
        <taxon>Hyalomma</taxon>
    </lineage>
</organism>
<comment type="caution">
    <text evidence="2">The sequence shown here is derived from an EMBL/GenBank/DDBJ whole genome shotgun (WGS) entry which is preliminary data.</text>
</comment>
<sequence length="97" mass="11453">VEKESFIEDDLKRKYSDIIYSLGTKDNKEAFVYVLIEAQSTCDCWIALRLWKYVERHAKEKDRLPLICTLLIYNGSEVYSAPRSLWELFARSDQAKK</sequence>
<dbReference type="PANTHER" id="PTHR34611:SF2">
    <property type="entry name" value="INACTIVE RECOMBINATION-PROMOTING NUCLEASE-LIKE PROTEIN RPNE-RELATED"/>
    <property type="match status" value="1"/>
</dbReference>
<evidence type="ECO:0000259" key="1">
    <source>
        <dbReference type="Pfam" id="PF04754"/>
    </source>
</evidence>
<dbReference type="EMBL" id="CAJVAF010000324">
    <property type="protein sequence ID" value="CAG7597456.1"/>
    <property type="molecule type" value="Genomic_DNA"/>
</dbReference>
<dbReference type="AlphaFoldDB" id="A0A8S4C2H4"/>
<protein>
    <submittedName>
        <fullName evidence="2">Putative transposase</fullName>
    </submittedName>
</protein>
<dbReference type="Proteomes" id="UP000837675">
    <property type="component" value="Unassembled WGS sequence"/>
</dbReference>
<dbReference type="GO" id="GO:0006310">
    <property type="term" value="P:DNA recombination"/>
    <property type="evidence" value="ECO:0007669"/>
    <property type="project" value="TreeGrafter"/>
</dbReference>
<dbReference type="GO" id="GO:1990238">
    <property type="term" value="F:double-stranded DNA endonuclease activity"/>
    <property type="evidence" value="ECO:0007669"/>
    <property type="project" value="TreeGrafter"/>
</dbReference>